<keyword evidence="1" id="KW-0812">Transmembrane</keyword>
<name>A0ABT6IFR4_9PSED</name>
<dbReference type="EMBL" id="JAPDIQ010000002">
    <property type="protein sequence ID" value="MDH4762645.1"/>
    <property type="molecule type" value="Genomic_DNA"/>
</dbReference>
<protein>
    <submittedName>
        <fullName evidence="2">Uncharacterized protein</fullName>
    </submittedName>
</protein>
<evidence type="ECO:0000313" key="3">
    <source>
        <dbReference type="Proteomes" id="UP001157461"/>
    </source>
</evidence>
<feature type="transmembrane region" description="Helical" evidence="1">
    <location>
        <begin position="12"/>
        <end position="38"/>
    </location>
</feature>
<gene>
    <name evidence="2" type="ORF">OMP44_06980</name>
</gene>
<evidence type="ECO:0000256" key="1">
    <source>
        <dbReference type="SAM" id="Phobius"/>
    </source>
</evidence>
<sequence>MKAEYEISDDIAHFVGGALISLVLLSGGAIGGALFLLAETFN</sequence>
<reference evidence="2 3" key="1">
    <citation type="submission" date="2022-10" db="EMBL/GenBank/DDBJ databases">
        <title>A novel Pseudomonas species, isolated from Passiflora incarnata leaves.</title>
        <authorList>
            <person name="Cueva-Yesquen L.G."/>
            <person name="Fantinatti-Garboggini F."/>
        </authorList>
    </citation>
    <scope>NUCLEOTIDE SEQUENCE [LARGE SCALE GENOMIC DNA]</scope>
    <source>
        <strain evidence="2 3">CBMAI 2609</strain>
    </source>
</reference>
<keyword evidence="1" id="KW-1133">Transmembrane helix</keyword>
<evidence type="ECO:0000313" key="2">
    <source>
        <dbReference type="EMBL" id="MDH4762645.1"/>
    </source>
</evidence>
<proteinExistence type="predicted"/>
<organism evidence="2 3">
    <name type="scientific">Pseudomonas flavocrustae</name>
    <dbReference type="NCBI Taxonomy" id="2991719"/>
    <lineage>
        <taxon>Bacteria</taxon>
        <taxon>Pseudomonadati</taxon>
        <taxon>Pseudomonadota</taxon>
        <taxon>Gammaproteobacteria</taxon>
        <taxon>Pseudomonadales</taxon>
        <taxon>Pseudomonadaceae</taxon>
        <taxon>Pseudomonas</taxon>
    </lineage>
</organism>
<dbReference type="RefSeq" id="WP_260175664.1">
    <property type="nucleotide sequence ID" value="NZ_JAPDIQ010000002.1"/>
</dbReference>
<accession>A0ABT6IFR4</accession>
<keyword evidence="1" id="KW-0472">Membrane</keyword>
<keyword evidence="3" id="KW-1185">Reference proteome</keyword>
<dbReference type="Proteomes" id="UP001157461">
    <property type="component" value="Unassembled WGS sequence"/>
</dbReference>
<comment type="caution">
    <text evidence="2">The sequence shown here is derived from an EMBL/GenBank/DDBJ whole genome shotgun (WGS) entry which is preliminary data.</text>
</comment>